<dbReference type="Antibodypedia" id="42215">
    <property type="antibodies" value="193 antibodies from 25 providers"/>
</dbReference>
<reference evidence="6" key="3">
    <citation type="submission" date="2025-08" db="UniProtKB">
        <authorList>
            <consortium name="Ensembl"/>
        </authorList>
    </citation>
    <scope>IDENTIFICATION</scope>
    <source>
        <strain evidence="6">C57BL/6J</strain>
    </source>
</reference>
<proteinExistence type="evidence at protein level"/>
<dbReference type="AlphaFoldDB" id="A0A494BAM1"/>
<dbReference type="OrthoDB" id="3219396at2759"/>
<reference evidence="6 8" key="2">
    <citation type="journal article" date="2011" name="PLoS Biol.">
        <title>Modernizing reference genome assemblies.</title>
        <authorList>
            <person name="Church D.M."/>
            <person name="Schneider V.A."/>
            <person name="Graves T."/>
            <person name="Auger K."/>
            <person name="Cunningham F."/>
            <person name="Bouk N."/>
            <person name="Chen H.C."/>
            <person name="Agarwala R."/>
            <person name="McLaren W.M."/>
            <person name="Ritchie G.R."/>
            <person name="Albracht D."/>
            <person name="Kremitzki M."/>
            <person name="Rock S."/>
            <person name="Kotkiewicz H."/>
            <person name="Kremitzki C."/>
            <person name="Wollam A."/>
            <person name="Trani L."/>
            <person name="Fulton L."/>
            <person name="Fulton R."/>
            <person name="Matthews L."/>
            <person name="Whitehead S."/>
            <person name="Chow W."/>
            <person name="Torrance J."/>
            <person name="Dunn M."/>
            <person name="Harden G."/>
            <person name="Threadgold G."/>
            <person name="Wood J."/>
            <person name="Collins J."/>
            <person name="Heath P."/>
            <person name="Griffiths G."/>
            <person name="Pelan S."/>
            <person name="Grafham D."/>
            <person name="Eichler E.E."/>
            <person name="Weinstock G."/>
            <person name="Mardis E.R."/>
            <person name="Wilson R.K."/>
            <person name="Howe K."/>
            <person name="Flicek P."/>
            <person name="Hubbard T."/>
        </authorList>
    </citation>
    <scope>NUCLEOTIDE SEQUENCE [LARGE SCALE GENOMIC DNA]</scope>
    <source>
        <strain evidence="6 8">C57BL/6J</strain>
    </source>
</reference>
<dbReference type="PANTHER" id="PTHR46731">
    <property type="entry name" value="F-BOX ONLY PROTEIN 15"/>
    <property type="match status" value="1"/>
</dbReference>
<dbReference type="PROSITE" id="PS50181">
    <property type="entry name" value="FBOX"/>
    <property type="match status" value="1"/>
</dbReference>
<evidence type="ECO:0007829" key="9">
    <source>
        <dbReference type="ProteomicsDB" id="A0A494BAM1"/>
    </source>
</evidence>
<dbReference type="CTD" id="201456"/>
<dbReference type="KEGG" id="mmu:50764"/>
<keyword evidence="2" id="KW-0833">Ubl conjugation pathway</keyword>
<dbReference type="SMART" id="SM00256">
    <property type="entry name" value="FBOX"/>
    <property type="match status" value="1"/>
</dbReference>
<dbReference type="Proteomes" id="UP000000589">
    <property type="component" value="Chromosome 18"/>
</dbReference>
<evidence type="ECO:0000256" key="2">
    <source>
        <dbReference type="ARBA" id="ARBA00022786"/>
    </source>
</evidence>
<protein>
    <recommendedName>
        <fullName evidence="4">F-box only protein 15</fullName>
    </recommendedName>
</protein>
<dbReference type="InterPro" id="IPR001810">
    <property type="entry name" value="F-box_dom"/>
</dbReference>
<feature type="domain" description="F-box" evidence="5">
    <location>
        <begin position="74"/>
        <end position="120"/>
    </location>
</feature>
<gene>
    <name evidence="6 7" type="primary">Fbxo15</name>
</gene>
<comment type="function">
    <text evidence="1">Substrate-recognition component of the SCF (SKP1-CUL1-F-box protein)-type E3 ubiquitin ligase complex.</text>
</comment>
<dbReference type="VEuPathDB" id="HostDB:ENSMUSG00000034391"/>
<evidence type="ECO:0000256" key="1">
    <source>
        <dbReference type="ARBA" id="ARBA00003437"/>
    </source>
</evidence>
<dbReference type="GeneID" id="50764"/>
<reference evidence="6 8" key="1">
    <citation type="journal article" date="2009" name="PLoS Biol.">
        <title>Lineage-specific biology revealed by a finished genome assembly of the mouse.</title>
        <authorList>
            <consortium name="Mouse Genome Sequencing Consortium"/>
            <person name="Church D.M."/>
            <person name="Goodstadt L."/>
            <person name="Hillier L.W."/>
            <person name="Zody M.C."/>
            <person name="Goldstein S."/>
            <person name="She X."/>
            <person name="Bult C.J."/>
            <person name="Agarwala R."/>
            <person name="Cherry J.L."/>
            <person name="DiCuccio M."/>
            <person name="Hlavina W."/>
            <person name="Kapustin Y."/>
            <person name="Meric P."/>
            <person name="Maglott D."/>
            <person name="Birtle Z."/>
            <person name="Marques A.C."/>
            <person name="Graves T."/>
            <person name="Zhou S."/>
            <person name="Teague B."/>
            <person name="Potamousis K."/>
            <person name="Churas C."/>
            <person name="Place M."/>
            <person name="Herschleb J."/>
            <person name="Runnheim R."/>
            <person name="Forrest D."/>
            <person name="Amos-Landgraf J."/>
            <person name="Schwartz D.C."/>
            <person name="Cheng Z."/>
            <person name="Lindblad-Toh K."/>
            <person name="Eichler E.E."/>
            <person name="Ponting C.P."/>
        </authorList>
    </citation>
    <scope>NUCLEOTIDE SEQUENCE [LARGE SCALE GENOMIC DNA]</scope>
    <source>
        <strain evidence="6 8">C57BL/6J</strain>
    </source>
</reference>
<keyword evidence="9" id="KW-1267">Proteomics identification</keyword>
<dbReference type="RefSeq" id="NP_001354894.1">
    <property type="nucleotide sequence ID" value="NM_001367965.1"/>
</dbReference>
<dbReference type="SUPFAM" id="SSF81383">
    <property type="entry name" value="F-box domain"/>
    <property type="match status" value="1"/>
</dbReference>
<evidence type="ECO:0000256" key="4">
    <source>
        <dbReference type="ARBA" id="ARBA00068832"/>
    </source>
</evidence>
<dbReference type="FunFam" id="1.20.1280.50:FF:000061">
    <property type="entry name" value="F-box only protein 15"/>
    <property type="match status" value="1"/>
</dbReference>
<dbReference type="Gene3D" id="1.20.1280.50">
    <property type="match status" value="1"/>
</dbReference>
<keyword evidence="8" id="KW-1185">Reference proteome</keyword>
<dbReference type="ExpressionAtlas" id="A0A494BAM1">
    <property type="expression patterns" value="baseline and differential"/>
</dbReference>
<dbReference type="InterPro" id="IPR036047">
    <property type="entry name" value="F-box-like_dom_sf"/>
</dbReference>
<dbReference type="CDD" id="cd22093">
    <property type="entry name" value="F-box_FBXO15"/>
    <property type="match status" value="1"/>
</dbReference>
<dbReference type="AGR" id="MGI:1354755"/>
<dbReference type="GeneTree" id="ENSGT00390000017498"/>
<evidence type="ECO:0000313" key="6">
    <source>
        <dbReference type="Ensembl" id="ENSMUSP00000158102.2"/>
    </source>
</evidence>
<dbReference type="PANTHER" id="PTHR46731:SF1">
    <property type="entry name" value="F-BOX ONLY PROTEIN 15"/>
    <property type="match status" value="1"/>
</dbReference>
<name>A0A494BAM1_MOUSE</name>
<dbReference type="Bgee" id="ENSMUSG00000034391">
    <property type="expression patterns" value="Expressed in morula and 33 other cell types or tissues"/>
</dbReference>
<reference evidence="6" key="4">
    <citation type="submission" date="2025-09" db="UniProtKB">
        <authorList>
            <consortium name="Ensembl"/>
        </authorList>
    </citation>
    <scope>IDENTIFICATION</scope>
    <source>
        <strain evidence="6">C57BL/6J</strain>
    </source>
</reference>
<organism evidence="6 8">
    <name type="scientific">Mus musculus</name>
    <name type="common">Mouse</name>
    <dbReference type="NCBI Taxonomy" id="10090"/>
    <lineage>
        <taxon>Eukaryota</taxon>
        <taxon>Metazoa</taxon>
        <taxon>Chordata</taxon>
        <taxon>Craniata</taxon>
        <taxon>Vertebrata</taxon>
        <taxon>Euteleostomi</taxon>
        <taxon>Mammalia</taxon>
        <taxon>Eutheria</taxon>
        <taxon>Euarchontoglires</taxon>
        <taxon>Glires</taxon>
        <taxon>Rodentia</taxon>
        <taxon>Myomorpha</taxon>
        <taxon>Muroidea</taxon>
        <taxon>Muridae</taxon>
        <taxon>Murinae</taxon>
        <taxon>Mus</taxon>
        <taxon>Mus</taxon>
    </lineage>
</organism>
<sequence length="512" mass="57869">MASGRGRMLRGCFGLQAQRGSLHGGGATWGSAGQAAGRSGFSFRSKFVRGSSVTKQHAWRNQHSEKRCSSSISSISLDRMPSEILVKILSYLDAVTLVCIGCVSRRFYHLADDNLIWVRKYAAAFRSKRSRWKATSVEETATSLSLLSVWDKEDGYWKKEYITKQISSVKAALTNSLSPVKRRTSLPSKTKESLRISGLGWTIILREASGKEHIMQHSNLSVNDNSVTVFWHDKNWPHVDTLSTLDLYGATPIFMEQYKGPNTSCPRWLSLIEKYDLSNLRKSAMIGCDRHVRVFCVNPGLLVGLWQENGGLAFVMANIHSHGLFERSIMGSDTIPYTLPPDTTFVDNYPDSMTFYGDKGFQLHIDIHGSKTYFLCSTFHNLFCRRAGINNGYVKFLMINLKNNREHLPLVGKVGLEWRTDCLNGRIESCIVVDMTLLDEDKKPIWYVSSPVCLRSACLPDFPQPAYSFEYMDSVGGVCADLGWFENTDEYFIVRLDIYLSVAKLQQWFGRQ</sequence>
<evidence type="ECO:0000313" key="8">
    <source>
        <dbReference type="Proteomes" id="UP000000589"/>
    </source>
</evidence>
<evidence type="ECO:0000259" key="5">
    <source>
        <dbReference type="PROSITE" id="PS50181"/>
    </source>
</evidence>
<evidence type="ECO:0000313" key="7">
    <source>
        <dbReference type="MGI" id="MGI:1354755"/>
    </source>
</evidence>
<dbReference type="MGI" id="MGI:1354755">
    <property type="gene designation" value="Fbxo15"/>
</dbReference>
<dbReference type="Ensembl" id="ENSMUST00000223789.3">
    <property type="protein sequence ID" value="ENSMUSP00000158102.2"/>
    <property type="gene ID" value="ENSMUSG00000034391.13"/>
</dbReference>
<dbReference type="Pfam" id="PF12937">
    <property type="entry name" value="F-box-like"/>
    <property type="match status" value="1"/>
</dbReference>
<evidence type="ECO:0000256" key="3">
    <source>
        <dbReference type="ARBA" id="ARBA00062469"/>
    </source>
</evidence>
<accession>A0A494BAM1</accession>
<comment type="subunit">
    <text evidence="3">Directly interacts with SKP1 and CUL1.</text>
</comment>